<dbReference type="EMBL" id="JANVFU010000013">
    <property type="protein sequence ID" value="KAJ3740839.1"/>
    <property type="molecule type" value="Genomic_DNA"/>
</dbReference>
<dbReference type="AlphaFoldDB" id="A0A9W8NU21"/>
<sequence length="235" mass="27208">MRELGYKGTHIWHRRGYYFTKVFGISFGGGQQQPGNFVHSEAEEKLWDRVRNSPEIKALARRVDYLLACYFPRLHSLYTNVLSDLCQDNPSLQRNWQDCCFASSSLNFGHAVTTRHRDAHNLLFGECAVWNGSSFDYKKGGHLIIWDLKLVIEFPPGCIAFLPSAMFAHSNTSLSKQEKRHSMTFFSASGLFRWRHNNYMSNKDFMAGASRAERQSWDEHRDNLWQTGLDLLSNM</sequence>
<protein>
    <submittedName>
        <fullName evidence="1">Uncharacterized protein</fullName>
    </submittedName>
</protein>
<gene>
    <name evidence="1" type="ORF">DFH05DRAFT_1404515</name>
</gene>
<reference evidence="1 2" key="1">
    <citation type="journal article" date="2023" name="Proc. Natl. Acad. Sci. U.S.A.">
        <title>A global phylogenomic analysis of the shiitake genus Lentinula.</title>
        <authorList>
            <person name="Sierra-Patev S."/>
            <person name="Min B."/>
            <person name="Naranjo-Ortiz M."/>
            <person name="Looney B."/>
            <person name="Konkel Z."/>
            <person name="Slot J.C."/>
            <person name="Sakamoto Y."/>
            <person name="Steenwyk J.L."/>
            <person name="Rokas A."/>
            <person name="Carro J."/>
            <person name="Camarero S."/>
            <person name="Ferreira P."/>
            <person name="Molpeceres G."/>
            <person name="Ruiz-Duenas F.J."/>
            <person name="Serrano A."/>
            <person name="Henrissat B."/>
            <person name="Drula E."/>
            <person name="Hughes K.W."/>
            <person name="Mata J.L."/>
            <person name="Ishikawa N.K."/>
            <person name="Vargas-Isla R."/>
            <person name="Ushijima S."/>
            <person name="Smith C.A."/>
            <person name="Donoghue J."/>
            <person name="Ahrendt S."/>
            <person name="Andreopoulos W."/>
            <person name="He G."/>
            <person name="LaButti K."/>
            <person name="Lipzen A."/>
            <person name="Ng V."/>
            <person name="Riley R."/>
            <person name="Sandor L."/>
            <person name="Barry K."/>
            <person name="Martinez A.T."/>
            <person name="Xiao Y."/>
            <person name="Gibbons J.G."/>
            <person name="Terashima K."/>
            <person name="Grigoriev I.V."/>
            <person name="Hibbett D."/>
        </authorList>
    </citation>
    <scope>NUCLEOTIDE SEQUENCE [LARGE SCALE GENOMIC DNA]</scope>
    <source>
        <strain evidence="1 2">TFB7810</strain>
    </source>
</reference>
<dbReference type="Gene3D" id="3.60.130.30">
    <property type="match status" value="1"/>
</dbReference>
<accession>A0A9W8NU21</accession>
<evidence type="ECO:0000313" key="1">
    <source>
        <dbReference type="EMBL" id="KAJ3740839.1"/>
    </source>
</evidence>
<keyword evidence="2" id="KW-1185">Reference proteome</keyword>
<proteinExistence type="predicted"/>
<organism evidence="1 2">
    <name type="scientific">Lentinula detonsa</name>
    <dbReference type="NCBI Taxonomy" id="2804962"/>
    <lineage>
        <taxon>Eukaryota</taxon>
        <taxon>Fungi</taxon>
        <taxon>Dikarya</taxon>
        <taxon>Basidiomycota</taxon>
        <taxon>Agaricomycotina</taxon>
        <taxon>Agaricomycetes</taxon>
        <taxon>Agaricomycetidae</taxon>
        <taxon>Agaricales</taxon>
        <taxon>Marasmiineae</taxon>
        <taxon>Omphalotaceae</taxon>
        <taxon>Lentinula</taxon>
    </lineage>
</organism>
<evidence type="ECO:0000313" key="2">
    <source>
        <dbReference type="Proteomes" id="UP001142393"/>
    </source>
</evidence>
<comment type="caution">
    <text evidence="1">The sequence shown here is derived from an EMBL/GenBank/DDBJ whole genome shotgun (WGS) entry which is preliminary data.</text>
</comment>
<dbReference type="Proteomes" id="UP001142393">
    <property type="component" value="Unassembled WGS sequence"/>
</dbReference>
<name>A0A9W8NU21_9AGAR</name>